<keyword evidence="3" id="KW-1185">Reference proteome</keyword>
<organism evidence="2 3">
    <name type="scientific">Eumeta variegata</name>
    <name type="common">Bagworm moth</name>
    <name type="synonym">Eumeta japonica</name>
    <dbReference type="NCBI Taxonomy" id="151549"/>
    <lineage>
        <taxon>Eukaryota</taxon>
        <taxon>Metazoa</taxon>
        <taxon>Ecdysozoa</taxon>
        <taxon>Arthropoda</taxon>
        <taxon>Hexapoda</taxon>
        <taxon>Insecta</taxon>
        <taxon>Pterygota</taxon>
        <taxon>Neoptera</taxon>
        <taxon>Endopterygota</taxon>
        <taxon>Lepidoptera</taxon>
        <taxon>Glossata</taxon>
        <taxon>Ditrysia</taxon>
        <taxon>Tineoidea</taxon>
        <taxon>Psychidae</taxon>
        <taxon>Oiketicinae</taxon>
        <taxon>Eumeta</taxon>
    </lineage>
</organism>
<comment type="caution">
    <text evidence="2">The sequence shown here is derived from an EMBL/GenBank/DDBJ whole genome shotgun (WGS) entry which is preliminary data.</text>
</comment>
<dbReference type="Proteomes" id="UP000299102">
    <property type="component" value="Unassembled WGS sequence"/>
</dbReference>
<accession>A0A4C1W936</accession>
<keyword evidence="1" id="KW-0732">Signal</keyword>
<proteinExistence type="predicted"/>
<feature type="chain" id="PRO_5020031684" evidence="1">
    <location>
        <begin position="22"/>
        <end position="183"/>
    </location>
</feature>
<reference evidence="2 3" key="1">
    <citation type="journal article" date="2019" name="Commun. Biol.">
        <title>The bagworm genome reveals a unique fibroin gene that provides high tensile strength.</title>
        <authorList>
            <person name="Kono N."/>
            <person name="Nakamura H."/>
            <person name="Ohtoshi R."/>
            <person name="Tomita M."/>
            <person name="Numata K."/>
            <person name="Arakawa K."/>
        </authorList>
    </citation>
    <scope>NUCLEOTIDE SEQUENCE [LARGE SCALE GENOMIC DNA]</scope>
</reference>
<evidence type="ECO:0000256" key="1">
    <source>
        <dbReference type="SAM" id="SignalP"/>
    </source>
</evidence>
<evidence type="ECO:0000313" key="3">
    <source>
        <dbReference type="Proteomes" id="UP000299102"/>
    </source>
</evidence>
<dbReference type="EMBL" id="BGZK01000501">
    <property type="protein sequence ID" value="GBP47400.1"/>
    <property type="molecule type" value="Genomic_DNA"/>
</dbReference>
<feature type="signal peptide" evidence="1">
    <location>
        <begin position="1"/>
        <end position="21"/>
    </location>
</feature>
<name>A0A4C1W936_EUMVA</name>
<sequence length="183" mass="20160">MYSLQALSFTPAGLLTAVVTGAVTRRWPCPTARSVLFEARNNRFNEIRQLVSQLAHVRDSDPIPPGSNTTFSTTLTYFSLNRCANEESTRLFIVQTTCGTRGGRGRAERPSADGPVGRDASKRNGIFTEYDILKADAARRMRLSSSAREGTTFDTSGCRIEPPAPYLAWHAKPSVAELSPHRR</sequence>
<gene>
    <name evidence="2" type="ORF">EVAR_84992_1</name>
</gene>
<protein>
    <submittedName>
        <fullName evidence="2">Uncharacterized protein</fullName>
    </submittedName>
</protein>
<evidence type="ECO:0000313" key="2">
    <source>
        <dbReference type="EMBL" id="GBP47400.1"/>
    </source>
</evidence>
<dbReference type="AlphaFoldDB" id="A0A4C1W936"/>